<dbReference type="AlphaFoldDB" id="X1GH07"/>
<protein>
    <recommendedName>
        <fullName evidence="2">Calcineurin-like phosphoesterase domain-containing protein</fullName>
    </recommendedName>
</protein>
<organism evidence="1">
    <name type="scientific">marine sediment metagenome</name>
    <dbReference type="NCBI Taxonomy" id="412755"/>
    <lineage>
        <taxon>unclassified sequences</taxon>
        <taxon>metagenomes</taxon>
        <taxon>ecological metagenomes</taxon>
    </lineage>
</organism>
<evidence type="ECO:0000313" key="1">
    <source>
        <dbReference type="EMBL" id="GAH57201.1"/>
    </source>
</evidence>
<gene>
    <name evidence="1" type="ORF">S03H2_36602</name>
</gene>
<dbReference type="InterPro" id="IPR029052">
    <property type="entry name" value="Metallo-depent_PP-like"/>
</dbReference>
<feature type="non-terminal residue" evidence="1">
    <location>
        <position position="1"/>
    </location>
</feature>
<comment type="caution">
    <text evidence="1">The sequence shown here is derived from an EMBL/GenBank/DDBJ whole genome shotgun (WGS) entry which is preliminary data.</text>
</comment>
<reference evidence="1" key="1">
    <citation type="journal article" date="2014" name="Front. Microbiol.">
        <title>High frequency of phylogenetically diverse reductive dehalogenase-homologous genes in deep subseafloor sedimentary metagenomes.</title>
        <authorList>
            <person name="Kawai M."/>
            <person name="Futagami T."/>
            <person name="Toyoda A."/>
            <person name="Takaki Y."/>
            <person name="Nishi S."/>
            <person name="Hori S."/>
            <person name="Arai W."/>
            <person name="Tsubouchi T."/>
            <person name="Morono Y."/>
            <person name="Uchiyama I."/>
            <person name="Ito T."/>
            <person name="Fujiyama A."/>
            <person name="Inagaki F."/>
            <person name="Takami H."/>
        </authorList>
    </citation>
    <scope>NUCLEOTIDE SEQUENCE</scope>
    <source>
        <strain evidence="1">Expedition CK06-06</strain>
    </source>
</reference>
<dbReference type="EMBL" id="BARU01022471">
    <property type="protein sequence ID" value="GAH57201.1"/>
    <property type="molecule type" value="Genomic_DNA"/>
</dbReference>
<sequence length="193" mass="22047">NCFEYKGVRICGIPFESIGGEEIVYRLHSLLNRFTPDKKKKNILLYHGELLDAFFSRKDFGDEGGERYMPVKLSYFKDLNIDYVLAGHFHSNFQVRRLANGGYFVYPGSPLSLTKRETGQRKVNIFKLGGPPGEYLLNTPYLEEVNIIFDPFITEYKDAISFMNAPTIKPKQEAIIAARNKINIIKPNCALKA</sequence>
<dbReference type="Gene3D" id="3.60.21.10">
    <property type="match status" value="1"/>
</dbReference>
<name>X1GH07_9ZZZZ</name>
<dbReference type="SUPFAM" id="SSF56300">
    <property type="entry name" value="Metallo-dependent phosphatases"/>
    <property type="match status" value="1"/>
</dbReference>
<proteinExistence type="predicted"/>
<dbReference type="InterPro" id="IPR050535">
    <property type="entry name" value="DNA_Repair-Maintenance_Comp"/>
</dbReference>
<accession>X1GH07</accession>
<evidence type="ECO:0008006" key="2">
    <source>
        <dbReference type="Google" id="ProtNLM"/>
    </source>
</evidence>
<dbReference type="PANTHER" id="PTHR30337">
    <property type="entry name" value="COMPONENT OF ATP-DEPENDENT DSDNA EXONUCLEASE"/>
    <property type="match status" value="1"/>
</dbReference>